<sequence length="93" mass="10911">MNIIDAKNKLKKYQRIIGKVVDNKEISEIAIHPTNDSILPEITMCLLNFVDYDYMLSRYTDFDLVVIYDIEDFPSTGYVMWDTIDNVTKKLKI</sequence>
<name>A0ABR7Y2X7_9SPHI</name>
<organism evidence="1 2">
    <name type="scientific">Sphingobacterium arenae</name>
    <dbReference type="NCBI Taxonomy" id="1280598"/>
    <lineage>
        <taxon>Bacteria</taxon>
        <taxon>Pseudomonadati</taxon>
        <taxon>Bacteroidota</taxon>
        <taxon>Sphingobacteriia</taxon>
        <taxon>Sphingobacteriales</taxon>
        <taxon>Sphingobacteriaceae</taxon>
        <taxon>Sphingobacterium</taxon>
    </lineage>
</organism>
<gene>
    <name evidence="1" type="ORF">H8B17_08730</name>
</gene>
<dbReference type="EMBL" id="JACNYK010000002">
    <property type="protein sequence ID" value="MBD1425664.1"/>
    <property type="molecule type" value="Genomic_DNA"/>
</dbReference>
<dbReference type="RefSeq" id="WP_190308813.1">
    <property type="nucleotide sequence ID" value="NZ_JACNYK010000002.1"/>
</dbReference>
<keyword evidence="2" id="KW-1185">Reference proteome</keyword>
<reference evidence="1 2" key="1">
    <citation type="submission" date="2020-08" db="EMBL/GenBank/DDBJ databases">
        <title>Sphingobacterium sp. DN00404 isolated from aquaculture water.</title>
        <authorList>
            <person name="Zhang M."/>
        </authorList>
    </citation>
    <scope>NUCLEOTIDE SEQUENCE [LARGE SCALE GENOMIC DNA]</scope>
    <source>
        <strain evidence="1 2">KCTC 32294</strain>
    </source>
</reference>
<evidence type="ECO:0000313" key="2">
    <source>
        <dbReference type="Proteomes" id="UP000606494"/>
    </source>
</evidence>
<comment type="caution">
    <text evidence="1">The sequence shown here is derived from an EMBL/GenBank/DDBJ whole genome shotgun (WGS) entry which is preliminary data.</text>
</comment>
<accession>A0ABR7Y2X7</accession>
<evidence type="ECO:0000313" key="1">
    <source>
        <dbReference type="EMBL" id="MBD1425664.1"/>
    </source>
</evidence>
<dbReference type="Proteomes" id="UP000606494">
    <property type="component" value="Unassembled WGS sequence"/>
</dbReference>
<protein>
    <submittedName>
        <fullName evidence="1">Uncharacterized protein</fullName>
    </submittedName>
</protein>
<proteinExistence type="predicted"/>